<dbReference type="Pfam" id="PF00288">
    <property type="entry name" value="GHMP_kinases_N"/>
    <property type="match status" value="1"/>
</dbReference>
<evidence type="ECO:0000256" key="2">
    <source>
        <dbReference type="ARBA" id="ARBA00022741"/>
    </source>
</evidence>
<protein>
    <submittedName>
        <fullName evidence="9">L-fucose kinase</fullName>
    </submittedName>
</protein>
<comment type="similarity">
    <text evidence="5">Belongs to the GHMP kinase family.</text>
</comment>
<evidence type="ECO:0000256" key="3">
    <source>
        <dbReference type="ARBA" id="ARBA00022777"/>
    </source>
</evidence>
<keyword evidence="2" id="KW-0547">Nucleotide-binding</keyword>
<reference evidence="9" key="1">
    <citation type="submission" date="2020-07" db="EMBL/GenBank/DDBJ databases">
        <title>Multicomponent nature underlies the extraordinary mechanical properties of spider dragline silk.</title>
        <authorList>
            <person name="Kono N."/>
            <person name="Nakamura H."/>
            <person name="Mori M."/>
            <person name="Yoshida Y."/>
            <person name="Ohtoshi R."/>
            <person name="Malay A.D."/>
            <person name="Moran D.A.P."/>
            <person name="Tomita M."/>
            <person name="Numata K."/>
            <person name="Arakawa K."/>
        </authorList>
    </citation>
    <scope>NUCLEOTIDE SEQUENCE</scope>
</reference>
<dbReference type="InterPro" id="IPR052203">
    <property type="entry name" value="GHMP_Kinase-Related"/>
</dbReference>
<dbReference type="InterPro" id="IPR036554">
    <property type="entry name" value="GHMP_kinase_C_sf"/>
</dbReference>
<dbReference type="SUPFAM" id="SSF54211">
    <property type="entry name" value="Ribosomal protein S5 domain 2-like"/>
    <property type="match status" value="1"/>
</dbReference>
<accession>A0A8X6KI62</accession>
<dbReference type="GO" id="GO:0042352">
    <property type="term" value="P:GDP-L-fucose salvage"/>
    <property type="evidence" value="ECO:0007669"/>
    <property type="project" value="TreeGrafter"/>
</dbReference>
<evidence type="ECO:0000259" key="8">
    <source>
        <dbReference type="Pfam" id="PF08544"/>
    </source>
</evidence>
<dbReference type="InterPro" id="IPR020568">
    <property type="entry name" value="Ribosomal_Su5_D2-typ_SF"/>
</dbReference>
<keyword evidence="10" id="KW-1185">Reference proteome</keyword>
<dbReference type="PANTHER" id="PTHR32463:SF0">
    <property type="entry name" value="L-FUCOSE KINASE"/>
    <property type="match status" value="1"/>
</dbReference>
<evidence type="ECO:0000256" key="1">
    <source>
        <dbReference type="ARBA" id="ARBA00022679"/>
    </source>
</evidence>
<name>A0A8X6KI62_TRICU</name>
<dbReference type="InterPro" id="IPR006204">
    <property type="entry name" value="GHMP_kinase_N_dom"/>
</dbReference>
<dbReference type="GO" id="GO:0005524">
    <property type="term" value="F:ATP binding"/>
    <property type="evidence" value="ECO:0007669"/>
    <property type="project" value="UniProtKB-KW"/>
</dbReference>
<organism evidence="9 10">
    <name type="scientific">Trichonephila clavata</name>
    <name type="common">Joro spider</name>
    <name type="synonym">Nephila clavata</name>
    <dbReference type="NCBI Taxonomy" id="2740835"/>
    <lineage>
        <taxon>Eukaryota</taxon>
        <taxon>Metazoa</taxon>
        <taxon>Ecdysozoa</taxon>
        <taxon>Arthropoda</taxon>
        <taxon>Chelicerata</taxon>
        <taxon>Arachnida</taxon>
        <taxon>Araneae</taxon>
        <taxon>Araneomorphae</taxon>
        <taxon>Entelegynae</taxon>
        <taxon>Araneoidea</taxon>
        <taxon>Nephilidae</taxon>
        <taxon>Trichonephila</taxon>
    </lineage>
</organism>
<evidence type="ECO:0000256" key="5">
    <source>
        <dbReference type="ARBA" id="ARBA00038121"/>
    </source>
</evidence>
<feature type="domain" description="GHMP kinase C-terminal" evidence="8">
    <location>
        <begin position="976"/>
        <end position="1051"/>
    </location>
</feature>
<proteinExistence type="inferred from homology"/>
<comment type="caution">
    <text evidence="9">The sequence shown here is derived from an EMBL/GenBank/DDBJ whole genome shotgun (WGS) entry which is preliminary data.</text>
</comment>
<dbReference type="EMBL" id="BMAO01021361">
    <property type="protein sequence ID" value="GFQ73906.1"/>
    <property type="molecule type" value="Genomic_DNA"/>
</dbReference>
<sequence length="1078" mass="120106">MNKIWNCIVITCPTLSSVIATEREIEFLKKKGRIPDFIAVLTIEDPAKNLGSGAATLNALLVAVEYLSAKQNYMVLSSDVLLQAHILILHNGRDYLYSCSGKAFISLPVEYEIEDKSRPYSSGIVSNLESILQLIDELSCGSPYGVWVCSTDMFILQKEKQLNTVIWENVADVVMFCIPSEVEYATGHGVVSIDEQGYVSNIYYCEPFNQIKDLVQGDGKVPLVSGLVFLKTNVAESLLSLHIRSPLESCTYLGLDCGNEPIQVSLYFDLLVAMSTGINEETFISGKCGKTYNRKFGIQAGFSNENILARSSVWRELSNYRMSPKIIPGSQHLYWSNQQSAIYHVSNLFKINPAGKAHAVCQINNKLSATECLFVNSCIEAQTCELSINSVIFDSYFQVQSLKIGENCFISGITFSDNHSKLNIPDNQIIMFTSMRECSGNGCFIVFGVQENPFMPVNLDKGTFCNKPWQQILKHLHVNENEIWNSELNFKERTLMNARLFSCNLSLKEILALFLIESSDEDVLGIIQKWKNHERYTLGQVIESINYAENFDHKRHVYAEISCRKIKNAICQNKDLHFLPYFYAACAEDWSQLIMNTLDEVLLSDVSSVIRTRTLSCIADLLSVKAGVLGGLRSGPGSNRTWNKAFTLLLNGDVTQGLQELLKERSNWLSRPDHLMRAARHYERAAQIFIQNSVKTVKEYMVLTPASLPDIGAYITAECPARIDLLGGWSDTPPICYELGGSVVNVAILVDGKKPIGARACRTKEPEITLKIGLGEINQVILIKDMKDILNYDQPNAQGALLKAALICTEVINISCGETLQEQLLSKFEGGFEIQSWSNLPQGCGMGTSSILAAAIVSVLWSVSGKSFDKSAIVHAVLYVEQLLTTGGGWQDQVAGILGGIRRGYSEAVLPLQVKSEMLEAPNHVLEYLNNHFLLIYTGKVRLAKNLLQNVIRNWYAREESVVKCFKNLILFSYEMKRAIMEGDFEEIGKLMNIYWEQKKILAPGCEPASVKEIMDITRPLCHGQLLVGAGGGGFMCILTKEANAKGVIESALQMHKIHQKISIHTVTIHMEGLEVTF</sequence>
<evidence type="ECO:0000256" key="4">
    <source>
        <dbReference type="ARBA" id="ARBA00022840"/>
    </source>
</evidence>
<feature type="domain" description="GHMP kinase N-terminal" evidence="6">
    <location>
        <begin position="822"/>
        <end position="900"/>
    </location>
</feature>
<dbReference type="Gene3D" id="3.30.230.120">
    <property type="match status" value="1"/>
</dbReference>
<dbReference type="PRINTS" id="PR00959">
    <property type="entry name" value="MEVGALKINASE"/>
</dbReference>
<dbReference type="OrthoDB" id="271303at2759"/>
<dbReference type="GO" id="GO:0050201">
    <property type="term" value="F:fucokinase activity"/>
    <property type="evidence" value="ECO:0007669"/>
    <property type="project" value="TreeGrafter"/>
</dbReference>
<keyword evidence="3 9" id="KW-0418">Kinase</keyword>
<keyword evidence="4" id="KW-0067">ATP-binding</keyword>
<dbReference type="InterPro" id="IPR012887">
    <property type="entry name" value="GDP_fucose_pyrophosphorylase"/>
</dbReference>
<feature type="domain" description="GDP-fucose pyrophosphorylase" evidence="7">
    <location>
        <begin position="79"/>
        <end position="503"/>
    </location>
</feature>
<dbReference type="AlphaFoldDB" id="A0A8X6KI62"/>
<evidence type="ECO:0000313" key="10">
    <source>
        <dbReference type="Proteomes" id="UP000887116"/>
    </source>
</evidence>
<dbReference type="SUPFAM" id="SSF55060">
    <property type="entry name" value="GHMP Kinase, C-terminal domain"/>
    <property type="match status" value="1"/>
</dbReference>
<dbReference type="PANTHER" id="PTHR32463">
    <property type="entry name" value="L-FUCOSE KINASE"/>
    <property type="match status" value="1"/>
</dbReference>
<evidence type="ECO:0000313" key="9">
    <source>
        <dbReference type="EMBL" id="GFQ73906.1"/>
    </source>
</evidence>
<evidence type="ECO:0000259" key="6">
    <source>
        <dbReference type="Pfam" id="PF00288"/>
    </source>
</evidence>
<keyword evidence="1" id="KW-0808">Transferase</keyword>
<dbReference type="Proteomes" id="UP000887116">
    <property type="component" value="Unassembled WGS sequence"/>
</dbReference>
<dbReference type="InterPro" id="IPR013750">
    <property type="entry name" value="GHMP_kinase_C_dom"/>
</dbReference>
<gene>
    <name evidence="9" type="primary">Fcsk</name>
    <name evidence="9" type="ORF">TNCT_499761</name>
</gene>
<dbReference type="Pfam" id="PF07959">
    <property type="entry name" value="Fucose_pyrophosphorylase"/>
    <property type="match status" value="1"/>
</dbReference>
<dbReference type="Pfam" id="PF08544">
    <property type="entry name" value="GHMP_kinases_C"/>
    <property type="match status" value="1"/>
</dbReference>
<evidence type="ECO:0000259" key="7">
    <source>
        <dbReference type="Pfam" id="PF07959"/>
    </source>
</evidence>